<keyword evidence="3 4" id="KW-0456">Lyase</keyword>
<dbReference type="Gene3D" id="1.10.10.850">
    <property type="match status" value="1"/>
</dbReference>
<evidence type="ECO:0000313" key="6">
    <source>
        <dbReference type="EMBL" id="KAJ7647856.1"/>
    </source>
</evidence>
<comment type="cofactor">
    <cofactor evidence="5">
        <name>Mg(2+)</name>
        <dbReference type="ChEBI" id="CHEBI:18420"/>
    </cofactor>
    <text evidence="5">Can also use Mn(2+) ion.</text>
</comment>
<dbReference type="PIRSF" id="PIRSF001362">
    <property type="entry name" value="Isocit_lyase"/>
    <property type="match status" value="1"/>
</dbReference>
<evidence type="ECO:0000256" key="3">
    <source>
        <dbReference type="ARBA" id="ARBA00023239"/>
    </source>
</evidence>
<proteinExistence type="inferred from homology"/>
<keyword evidence="5" id="KW-0460">Magnesium</keyword>
<organism evidence="6 7">
    <name type="scientific">Roridomyces roridus</name>
    <dbReference type="NCBI Taxonomy" id="1738132"/>
    <lineage>
        <taxon>Eukaryota</taxon>
        <taxon>Fungi</taxon>
        <taxon>Dikarya</taxon>
        <taxon>Basidiomycota</taxon>
        <taxon>Agaricomycotina</taxon>
        <taxon>Agaricomycetes</taxon>
        <taxon>Agaricomycetidae</taxon>
        <taxon>Agaricales</taxon>
        <taxon>Marasmiineae</taxon>
        <taxon>Mycenaceae</taxon>
        <taxon>Roridomyces</taxon>
    </lineage>
</organism>
<protein>
    <recommendedName>
        <fullName evidence="4">Isocitrate lyase</fullName>
    </recommendedName>
</protein>
<evidence type="ECO:0000256" key="5">
    <source>
        <dbReference type="PIRSR" id="PIRSR001362-3"/>
    </source>
</evidence>
<dbReference type="GO" id="GO:0019752">
    <property type="term" value="P:carboxylic acid metabolic process"/>
    <property type="evidence" value="ECO:0007669"/>
    <property type="project" value="InterPro"/>
</dbReference>
<evidence type="ECO:0000256" key="2">
    <source>
        <dbReference type="ARBA" id="ARBA00005704"/>
    </source>
</evidence>
<keyword evidence="7" id="KW-1185">Reference proteome</keyword>
<comment type="similarity">
    <text evidence="2 4">Belongs to the isocitrate lyase/PEP mutase superfamily. Isocitrate lyase family.</text>
</comment>
<gene>
    <name evidence="6" type="ORF">FB45DRAFT_894621</name>
</gene>
<dbReference type="InterPro" id="IPR039556">
    <property type="entry name" value="ICL/PEPM"/>
</dbReference>
<dbReference type="InterPro" id="IPR006254">
    <property type="entry name" value="Isocitrate_lyase"/>
</dbReference>
<dbReference type="GO" id="GO:0004451">
    <property type="term" value="F:isocitrate lyase activity"/>
    <property type="evidence" value="ECO:0007669"/>
    <property type="project" value="InterPro"/>
</dbReference>
<dbReference type="GO" id="GO:0046872">
    <property type="term" value="F:metal ion binding"/>
    <property type="evidence" value="ECO:0007669"/>
    <property type="project" value="UniProtKB-KW"/>
</dbReference>
<accession>A0AAD7FZN6</accession>
<dbReference type="CDD" id="cd00377">
    <property type="entry name" value="ICL_PEPM"/>
    <property type="match status" value="1"/>
</dbReference>
<dbReference type="EMBL" id="JARKIF010000002">
    <property type="protein sequence ID" value="KAJ7647856.1"/>
    <property type="molecule type" value="Genomic_DNA"/>
</dbReference>
<dbReference type="GO" id="GO:0046421">
    <property type="term" value="F:methylisocitrate lyase activity"/>
    <property type="evidence" value="ECO:0007669"/>
    <property type="project" value="UniProtKB-EC"/>
</dbReference>
<dbReference type="SUPFAM" id="SSF51621">
    <property type="entry name" value="Phosphoenolpyruvate/pyruvate domain"/>
    <property type="match status" value="1"/>
</dbReference>
<comment type="catalytic activity">
    <reaction evidence="1">
        <text>(2S,3R)-3-hydroxybutane-1,2,3-tricarboxylate = pyruvate + succinate</text>
        <dbReference type="Rhea" id="RHEA:16809"/>
        <dbReference type="ChEBI" id="CHEBI:15361"/>
        <dbReference type="ChEBI" id="CHEBI:30031"/>
        <dbReference type="ChEBI" id="CHEBI:57429"/>
        <dbReference type="EC" id="4.1.3.30"/>
    </reaction>
</comment>
<evidence type="ECO:0000256" key="1">
    <source>
        <dbReference type="ARBA" id="ARBA00001050"/>
    </source>
</evidence>
<dbReference type="Pfam" id="PF00463">
    <property type="entry name" value="ICL"/>
    <property type="match status" value="1"/>
</dbReference>
<evidence type="ECO:0000256" key="4">
    <source>
        <dbReference type="PIRNR" id="PIRNR001362"/>
    </source>
</evidence>
<dbReference type="InterPro" id="IPR015813">
    <property type="entry name" value="Pyrv/PenolPyrv_kinase-like_dom"/>
</dbReference>
<dbReference type="Gene3D" id="3.20.20.60">
    <property type="entry name" value="Phosphoenolpyruvate-binding domains"/>
    <property type="match status" value="1"/>
</dbReference>
<name>A0AAD7FZN6_9AGAR</name>
<comment type="caution">
    <text evidence="6">The sequence shown here is derived from an EMBL/GenBank/DDBJ whole genome shotgun (WGS) entry which is preliminary data.</text>
</comment>
<evidence type="ECO:0000313" key="7">
    <source>
        <dbReference type="Proteomes" id="UP001221142"/>
    </source>
</evidence>
<sequence length="503" mass="54695">MQAQQAFVEEWSSPQAIQAWWDTPEQSFFHRPYSAELVASLRDPLPSHLASSVQGRKLRKVFEKHHQNKTASVTIGALDVITSHIMADLGYDTVYVSGAVCSLTDNPTDEFNSDMADYTYDTVPKKVNQLYRSQVQHARLNTFLKYKGDPRATYVDYMVPLIADADTGHGNATANMKLAKLFVEAGAAAIHLDDQVPGTKKTGAKTAGRVLVPVSELVSRLLALKFQFDVMGSECLIIQRTDAETAGYLTSTIDARDRPFILGSTNSTLSDSLVASIASATSTPGDAEDEWVAAASLSTLDEAVRAACPDDALFATFTTKSAEQTVAQAARTARELGIAFFWDCEAARSREGWYRYRGNIDAAIMRSVACARYADVLWTRTPATVVEDLEKYAKEVKRQCGEDKWLGYNLAADVKGTDEEIKGFTSKLAGMGYVWQFLPLAGMSALAVGVERGARAVRDDGILGLVKDVNKPGKAAAVSVLEKAWQGGDLSDAMVAAVTLKKE</sequence>
<dbReference type="PANTHER" id="PTHR21631:SF3">
    <property type="entry name" value="BIFUNCTIONAL GLYOXYLATE CYCLE PROTEIN"/>
    <property type="match status" value="1"/>
</dbReference>
<reference evidence="6" key="1">
    <citation type="submission" date="2023-03" db="EMBL/GenBank/DDBJ databases">
        <title>Massive genome expansion in bonnet fungi (Mycena s.s.) driven by repeated elements and novel gene families across ecological guilds.</title>
        <authorList>
            <consortium name="Lawrence Berkeley National Laboratory"/>
            <person name="Harder C.B."/>
            <person name="Miyauchi S."/>
            <person name="Viragh M."/>
            <person name="Kuo A."/>
            <person name="Thoen E."/>
            <person name="Andreopoulos B."/>
            <person name="Lu D."/>
            <person name="Skrede I."/>
            <person name="Drula E."/>
            <person name="Henrissat B."/>
            <person name="Morin E."/>
            <person name="Kohler A."/>
            <person name="Barry K."/>
            <person name="LaButti K."/>
            <person name="Morin E."/>
            <person name="Salamov A."/>
            <person name="Lipzen A."/>
            <person name="Mereny Z."/>
            <person name="Hegedus B."/>
            <person name="Baldrian P."/>
            <person name="Stursova M."/>
            <person name="Weitz H."/>
            <person name="Taylor A."/>
            <person name="Grigoriev I.V."/>
            <person name="Nagy L.G."/>
            <person name="Martin F."/>
            <person name="Kauserud H."/>
        </authorList>
    </citation>
    <scope>NUCLEOTIDE SEQUENCE</scope>
    <source>
        <strain evidence="6">9284</strain>
    </source>
</reference>
<dbReference type="Proteomes" id="UP001221142">
    <property type="component" value="Unassembled WGS sequence"/>
</dbReference>
<feature type="binding site" evidence="5">
    <location>
        <position position="164"/>
    </location>
    <ligand>
        <name>Mg(2+)</name>
        <dbReference type="ChEBI" id="CHEBI:18420"/>
    </ligand>
</feature>
<dbReference type="InterPro" id="IPR040442">
    <property type="entry name" value="Pyrv_kinase-like_dom_sf"/>
</dbReference>
<dbReference type="PANTHER" id="PTHR21631">
    <property type="entry name" value="ISOCITRATE LYASE/MALATE SYNTHASE"/>
    <property type="match status" value="1"/>
</dbReference>
<keyword evidence="5" id="KW-0479">Metal-binding</keyword>
<dbReference type="AlphaFoldDB" id="A0AAD7FZN6"/>
<dbReference type="NCBIfam" id="TIGR01346">
    <property type="entry name" value="isocit_lyase"/>
    <property type="match status" value="1"/>
</dbReference>